<dbReference type="SUPFAM" id="SSF54928">
    <property type="entry name" value="RNA-binding domain, RBD"/>
    <property type="match status" value="2"/>
</dbReference>
<dbReference type="GO" id="GO:1990904">
    <property type="term" value="C:ribonucleoprotein complex"/>
    <property type="evidence" value="ECO:0007669"/>
    <property type="project" value="TreeGrafter"/>
</dbReference>
<dbReference type="InterPro" id="IPR050374">
    <property type="entry name" value="RRT5_SRSF_SR"/>
</dbReference>
<dbReference type="RefSeq" id="XP_028027768.1">
    <property type="nucleotide sequence ID" value="XM_028171967.1"/>
</dbReference>
<dbReference type="CDD" id="cd00590">
    <property type="entry name" value="RRM_SF"/>
    <property type="match status" value="1"/>
</dbReference>
<dbReference type="InterPro" id="IPR000504">
    <property type="entry name" value="RRM_dom"/>
</dbReference>
<dbReference type="SMART" id="SM00360">
    <property type="entry name" value="RRM"/>
    <property type="match status" value="3"/>
</dbReference>
<feature type="domain" description="RRM" evidence="4">
    <location>
        <begin position="468"/>
        <end position="537"/>
    </location>
</feature>
<proteinExistence type="predicted"/>
<dbReference type="Pfam" id="PF00076">
    <property type="entry name" value="RRM_1"/>
    <property type="match status" value="2"/>
</dbReference>
<dbReference type="AlphaFoldDB" id="A0A6J2JEJ8"/>
<feature type="compositionally biased region" description="Polar residues" evidence="3">
    <location>
        <begin position="163"/>
        <end position="176"/>
    </location>
</feature>
<dbReference type="GO" id="GO:0005737">
    <property type="term" value="C:cytoplasm"/>
    <property type="evidence" value="ECO:0007669"/>
    <property type="project" value="TreeGrafter"/>
</dbReference>
<evidence type="ECO:0000259" key="4">
    <source>
        <dbReference type="PROSITE" id="PS50102"/>
    </source>
</evidence>
<dbReference type="InterPro" id="IPR012677">
    <property type="entry name" value="Nucleotide-bd_a/b_plait_sf"/>
</dbReference>
<name>A0A6J2JEJ8_BOMMA</name>
<keyword evidence="5" id="KW-1185">Reference proteome</keyword>
<dbReference type="OrthoDB" id="610462at2759"/>
<dbReference type="GeneID" id="114241186"/>
<dbReference type="Gene3D" id="3.30.70.330">
    <property type="match status" value="2"/>
</dbReference>
<organism evidence="5 6">
    <name type="scientific">Bombyx mandarina</name>
    <name type="common">Wild silk moth</name>
    <name type="synonym">Wild silkworm</name>
    <dbReference type="NCBI Taxonomy" id="7092"/>
    <lineage>
        <taxon>Eukaryota</taxon>
        <taxon>Metazoa</taxon>
        <taxon>Ecdysozoa</taxon>
        <taxon>Arthropoda</taxon>
        <taxon>Hexapoda</taxon>
        <taxon>Insecta</taxon>
        <taxon>Pterygota</taxon>
        <taxon>Neoptera</taxon>
        <taxon>Endopterygota</taxon>
        <taxon>Lepidoptera</taxon>
        <taxon>Glossata</taxon>
        <taxon>Ditrysia</taxon>
        <taxon>Bombycoidea</taxon>
        <taxon>Bombycidae</taxon>
        <taxon>Bombycinae</taxon>
        <taxon>Bombyx</taxon>
    </lineage>
</organism>
<feature type="region of interest" description="Disordered" evidence="3">
    <location>
        <begin position="131"/>
        <end position="177"/>
    </location>
</feature>
<dbReference type="InterPro" id="IPR035979">
    <property type="entry name" value="RBD_domain_sf"/>
</dbReference>
<protein>
    <submittedName>
        <fullName evidence="6">Uncharacterized protein LOC114241186 isoform X1</fullName>
    </submittedName>
</protein>
<feature type="compositionally biased region" description="Low complexity" evidence="3">
    <location>
        <begin position="151"/>
        <end position="162"/>
    </location>
</feature>
<evidence type="ECO:0000313" key="6">
    <source>
        <dbReference type="RefSeq" id="XP_028027768.1"/>
    </source>
</evidence>
<dbReference type="PANTHER" id="PTHR23003:SF3">
    <property type="entry name" value="FI21236P1-RELATED"/>
    <property type="match status" value="1"/>
</dbReference>
<feature type="region of interest" description="Disordered" evidence="3">
    <location>
        <begin position="436"/>
        <end position="460"/>
    </location>
</feature>
<dbReference type="GO" id="GO:0003729">
    <property type="term" value="F:mRNA binding"/>
    <property type="evidence" value="ECO:0007669"/>
    <property type="project" value="TreeGrafter"/>
</dbReference>
<dbReference type="Proteomes" id="UP000504629">
    <property type="component" value="Unplaced"/>
</dbReference>
<evidence type="ECO:0000256" key="3">
    <source>
        <dbReference type="SAM" id="MobiDB-lite"/>
    </source>
</evidence>
<dbReference type="KEGG" id="bman:114241186"/>
<evidence type="ECO:0000256" key="2">
    <source>
        <dbReference type="PROSITE-ProRule" id="PRU00176"/>
    </source>
</evidence>
<keyword evidence="1 2" id="KW-0694">RNA-binding</keyword>
<dbReference type="PROSITE" id="PS50102">
    <property type="entry name" value="RRM"/>
    <property type="match status" value="2"/>
</dbReference>
<feature type="domain" description="RRM" evidence="4">
    <location>
        <begin position="201"/>
        <end position="278"/>
    </location>
</feature>
<sequence>MYGRSRSRSPIRSKNLSKQNDIVRRRNDNVMDCRVLYIKPIPKFWNAEKVKSFIQDKCKSRTIPENIKFVLLFIEDNGDPSCLVKFANSYICNLALMELENVEIDGKRLFINLDTDNLFNKKRNMNRNIFKHSKQRTQSSQKTQDYQNPVQQAEQSHQSQPQMNANTATEQTSDAQSSKHETYGLSLNFLESLNIKLPLLNKIFIGNLDVLVTESKLREVFGYCGQIVSCSIIVKDDKLSRYMAKIEYDHPVEAVQAIAMLNRQELYNKRMLVQMDTAPRPFPNNLPNGLGGFGPGLGVDGEPLRGVRVHLEMRPIKQLLENLKEDIQKQNQVNDLNKYKEMQNANSGFEAIVQPQVAPVLNQAQIPVMVQPFANQTFVAVPQMKTSAAQMQAATEYGLAMMNAQQVSRWDQTSAQWNVIQTKQFEETSALDGNYSRQAVDDKRDSRAAPSAQSVHAFESDNTKQSTSMVVFSYLPPSVDLQALSNKMREVGEVKFVDVLGMGRAIVSFFNVRDAERCVKFFDGSKVDGQTIEVKYF</sequence>
<gene>
    <name evidence="6" type="primary">LOC114241186</name>
</gene>
<dbReference type="PANTHER" id="PTHR23003">
    <property type="entry name" value="RNA RECOGNITION MOTIF RRM DOMAIN CONTAINING PROTEIN"/>
    <property type="match status" value="1"/>
</dbReference>
<evidence type="ECO:0000256" key="1">
    <source>
        <dbReference type="ARBA" id="ARBA00022884"/>
    </source>
</evidence>
<evidence type="ECO:0000313" key="5">
    <source>
        <dbReference type="Proteomes" id="UP000504629"/>
    </source>
</evidence>
<dbReference type="GO" id="GO:0005634">
    <property type="term" value="C:nucleus"/>
    <property type="evidence" value="ECO:0007669"/>
    <property type="project" value="TreeGrafter"/>
</dbReference>
<reference evidence="6" key="1">
    <citation type="submission" date="2025-08" db="UniProtKB">
        <authorList>
            <consortium name="RefSeq"/>
        </authorList>
    </citation>
    <scope>IDENTIFICATION</scope>
    <source>
        <tissue evidence="6">Silk gland</tissue>
    </source>
</reference>
<accession>A0A6J2JEJ8</accession>